<evidence type="ECO:0000259" key="9">
    <source>
        <dbReference type="Pfam" id="PF20791"/>
    </source>
</evidence>
<dbReference type="InterPro" id="IPR049427">
    <property type="entry name" value="Acyl-ACP_TE_C"/>
</dbReference>
<reference evidence="10 11" key="1">
    <citation type="submission" date="2018-05" db="EMBL/GenBank/DDBJ databases">
        <title>Genomic Encyclopedia of Type Strains, Phase IV (KMG-IV): sequencing the most valuable type-strain genomes for metagenomic binning, comparative biology and taxonomic classification.</title>
        <authorList>
            <person name="Goeker M."/>
        </authorList>
    </citation>
    <scope>NUCLEOTIDE SEQUENCE [LARGE SCALE GENOMIC DNA]</scope>
    <source>
        <strain evidence="10 11">DSM 28579</strain>
    </source>
</reference>
<evidence type="ECO:0000313" key="11">
    <source>
        <dbReference type="Proteomes" id="UP000251835"/>
    </source>
</evidence>
<dbReference type="GO" id="GO:0016297">
    <property type="term" value="F:fatty acyl-[ACP] hydrolase activity"/>
    <property type="evidence" value="ECO:0007669"/>
    <property type="project" value="InterPro"/>
</dbReference>
<feature type="domain" description="Acyl-ACP thioesterase-like C-terminal" evidence="9">
    <location>
        <begin position="162"/>
        <end position="226"/>
    </location>
</feature>
<evidence type="ECO:0000256" key="5">
    <source>
        <dbReference type="ARBA" id="ARBA00022946"/>
    </source>
</evidence>
<comment type="similarity">
    <text evidence="1">Belongs to the acyl-ACP thioesterase family.</text>
</comment>
<evidence type="ECO:0000256" key="2">
    <source>
        <dbReference type="ARBA" id="ARBA00022516"/>
    </source>
</evidence>
<dbReference type="InterPro" id="IPR045023">
    <property type="entry name" value="FATA/B"/>
</dbReference>
<keyword evidence="4" id="KW-0276">Fatty acid metabolism</keyword>
<dbReference type="Pfam" id="PF01643">
    <property type="entry name" value="Acyl-ACP_TE"/>
    <property type="match status" value="1"/>
</dbReference>
<dbReference type="GO" id="GO:0000036">
    <property type="term" value="F:acyl carrier activity"/>
    <property type="evidence" value="ECO:0007669"/>
    <property type="project" value="TreeGrafter"/>
</dbReference>
<evidence type="ECO:0000313" key="10">
    <source>
        <dbReference type="EMBL" id="PVX52431.1"/>
    </source>
</evidence>
<evidence type="ECO:0000259" key="8">
    <source>
        <dbReference type="Pfam" id="PF01643"/>
    </source>
</evidence>
<dbReference type="Pfam" id="PF20791">
    <property type="entry name" value="Acyl-ACP_TE_C"/>
    <property type="match status" value="1"/>
</dbReference>
<comment type="caution">
    <text evidence="10">The sequence shown here is derived from an EMBL/GenBank/DDBJ whole genome shotgun (WGS) entry which is preliminary data.</text>
</comment>
<evidence type="ECO:0000256" key="7">
    <source>
        <dbReference type="ARBA" id="ARBA00023160"/>
    </source>
</evidence>
<sequence length="252" mass="29281">MNMKNIGSFPHKIYSYHTKDMYGNVSLNKLLPLILDSAGSHAEILDISKELLLEKGYTWVLSRINLVLNKLVSDVDIIYVDTWIQKVRSAFSIRLFEVHDDNGQILARGVSYWSIIDTKTRSIAPIRKVIGDNDKTNSKEIPCKTPQKLIFEKGELVGQVIAQYSDLDYNKHVNSNRYVEWGINTLSPKFLARHQLCQLELNYNHEVYWNNEIKIYKTDTATHSDIELYNASQEQTACMMRLHFEPRDQRDK</sequence>
<dbReference type="Gene3D" id="3.10.129.10">
    <property type="entry name" value="Hotdog Thioesterase"/>
    <property type="match status" value="2"/>
</dbReference>
<name>A0A7L4USL4_BALHA</name>
<dbReference type="SUPFAM" id="SSF54637">
    <property type="entry name" value="Thioesterase/thiol ester dehydrase-isomerase"/>
    <property type="match status" value="2"/>
</dbReference>
<keyword evidence="11" id="KW-1185">Reference proteome</keyword>
<gene>
    <name evidence="10" type="ORF">C7377_0745</name>
</gene>
<keyword evidence="5" id="KW-0809">Transit peptide</keyword>
<dbReference type="OrthoDB" id="9801517at2"/>
<keyword evidence="2" id="KW-0444">Lipid biosynthesis</keyword>
<evidence type="ECO:0000256" key="4">
    <source>
        <dbReference type="ARBA" id="ARBA00022832"/>
    </source>
</evidence>
<accession>A0A7L4USL4</accession>
<dbReference type="RefSeq" id="WP_116495966.1">
    <property type="nucleotide sequence ID" value="NZ_QENZ01000003.1"/>
</dbReference>
<keyword evidence="6" id="KW-0443">Lipid metabolism</keyword>
<dbReference type="Proteomes" id="UP000251835">
    <property type="component" value="Unassembled WGS sequence"/>
</dbReference>
<evidence type="ECO:0000256" key="6">
    <source>
        <dbReference type="ARBA" id="ARBA00023098"/>
    </source>
</evidence>
<dbReference type="InterPro" id="IPR029069">
    <property type="entry name" value="HotDog_dom_sf"/>
</dbReference>
<dbReference type="PANTHER" id="PTHR31727:SF6">
    <property type="entry name" value="OLEOYL-ACYL CARRIER PROTEIN THIOESTERASE 1, CHLOROPLASTIC"/>
    <property type="match status" value="1"/>
</dbReference>
<protein>
    <submittedName>
        <fullName evidence="10">Acyl-ACP thioesterase</fullName>
    </submittedName>
</protein>
<organism evidence="10 11">
    <name type="scientific">Balneicella halophila</name>
    <dbReference type="NCBI Taxonomy" id="1537566"/>
    <lineage>
        <taxon>Bacteria</taxon>
        <taxon>Pseudomonadati</taxon>
        <taxon>Bacteroidota</taxon>
        <taxon>Bacteroidia</taxon>
        <taxon>Bacteroidales</taxon>
        <taxon>Balneicellaceae</taxon>
        <taxon>Balneicella</taxon>
    </lineage>
</organism>
<evidence type="ECO:0000256" key="3">
    <source>
        <dbReference type="ARBA" id="ARBA00022801"/>
    </source>
</evidence>
<dbReference type="PANTHER" id="PTHR31727">
    <property type="entry name" value="OLEOYL-ACYL CARRIER PROTEIN THIOESTERASE 1, CHLOROPLASTIC"/>
    <property type="match status" value="1"/>
</dbReference>
<keyword evidence="3" id="KW-0378">Hydrolase</keyword>
<evidence type="ECO:0000256" key="1">
    <source>
        <dbReference type="ARBA" id="ARBA00006500"/>
    </source>
</evidence>
<keyword evidence="7" id="KW-0275">Fatty acid biosynthesis</keyword>
<dbReference type="AlphaFoldDB" id="A0A7L4USL4"/>
<proteinExistence type="inferred from homology"/>
<dbReference type="CDD" id="cd00586">
    <property type="entry name" value="4HBT"/>
    <property type="match status" value="1"/>
</dbReference>
<dbReference type="InterPro" id="IPR002864">
    <property type="entry name" value="Acyl-ACP_thioesterase_NHD"/>
</dbReference>
<feature type="domain" description="Acyl-ACP thioesterase N-terminal hotdog" evidence="8">
    <location>
        <begin position="16"/>
        <end position="128"/>
    </location>
</feature>
<dbReference type="EMBL" id="QENZ01000003">
    <property type="protein sequence ID" value="PVX52431.1"/>
    <property type="molecule type" value="Genomic_DNA"/>
</dbReference>